<organism evidence="3">
    <name type="scientific">marine metagenome</name>
    <dbReference type="NCBI Taxonomy" id="408172"/>
    <lineage>
        <taxon>unclassified sequences</taxon>
        <taxon>metagenomes</taxon>
        <taxon>ecological metagenomes</taxon>
    </lineage>
</organism>
<proteinExistence type="predicted"/>
<protein>
    <recommendedName>
        <fullName evidence="2">Alcohol dehydrogenase-like N-terminal domain-containing protein</fullName>
    </recommendedName>
</protein>
<reference evidence="3" key="1">
    <citation type="submission" date="2018-05" db="EMBL/GenBank/DDBJ databases">
        <authorList>
            <person name="Lanie J.A."/>
            <person name="Ng W.-L."/>
            <person name="Kazmierczak K.M."/>
            <person name="Andrzejewski T.M."/>
            <person name="Davidsen T.M."/>
            <person name="Wayne K.J."/>
            <person name="Tettelin H."/>
            <person name="Glass J.I."/>
            <person name="Rusch D."/>
            <person name="Podicherti R."/>
            <person name="Tsui H.-C.T."/>
            <person name="Winkler M.E."/>
        </authorList>
    </citation>
    <scope>NUCLEOTIDE SEQUENCE</scope>
</reference>
<dbReference type="AlphaFoldDB" id="A0A382UY41"/>
<dbReference type="GO" id="GO:0016491">
    <property type="term" value="F:oxidoreductase activity"/>
    <property type="evidence" value="ECO:0007669"/>
    <property type="project" value="UniProtKB-KW"/>
</dbReference>
<dbReference type="Pfam" id="PF08240">
    <property type="entry name" value="ADH_N"/>
    <property type="match status" value="1"/>
</dbReference>
<dbReference type="PANTHER" id="PTHR43401:SF1">
    <property type="entry name" value="ENOYL REDUCTASE (ER) DOMAIN-CONTAINING PROTEIN"/>
    <property type="match status" value="1"/>
</dbReference>
<feature type="domain" description="Alcohol dehydrogenase-like N-terminal" evidence="2">
    <location>
        <begin position="27"/>
        <end position="71"/>
    </location>
</feature>
<gene>
    <name evidence="3" type="ORF">METZ01_LOCUS391435</name>
</gene>
<name>A0A382UY41_9ZZZZ</name>
<evidence type="ECO:0000259" key="2">
    <source>
        <dbReference type="Pfam" id="PF08240"/>
    </source>
</evidence>
<dbReference type="Gene3D" id="3.90.180.10">
    <property type="entry name" value="Medium-chain alcohol dehydrogenases, catalytic domain"/>
    <property type="match status" value="1"/>
</dbReference>
<dbReference type="InterPro" id="IPR011032">
    <property type="entry name" value="GroES-like_sf"/>
</dbReference>
<sequence>MSVKAAVMVKPGAPIEIWSLPDPEIQSGGILLETVASEVCGTDVHLHKGKLEGVPYPIIPGHVSVGRIAESYQVDTDALGR</sequence>
<dbReference type="InterPro" id="IPR013154">
    <property type="entry name" value="ADH-like_N"/>
</dbReference>
<dbReference type="EMBL" id="UINC01147327">
    <property type="protein sequence ID" value="SVD38581.1"/>
    <property type="molecule type" value="Genomic_DNA"/>
</dbReference>
<keyword evidence="1" id="KW-0560">Oxidoreductase</keyword>
<accession>A0A382UY41</accession>
<feature type="non-terminal residue" evidence="3">
    <location>
        <position position="81"/>
    </location>
</feature>
<evidence type="ECO:0000313" key="3">
    <source>
        <dbReference type="EMBL" id="SVD38581.1"/>
    </source>
</evidence>
<dbReference type="InterPro" id="IPR050129">
    <property type="entry name" value="Zn_alcohol_dh"/>
</dbReference>
<evidence type="ECO:0000256" key="1">
    <source>
        <dbReference type="ARBA" id="ARBA00023002"/>
    </source>
</evidence>
<dbReference type="PANTHER" id="PTHR43401">
    <property type="entry name" value="L-THREONINE 3-DEHYDROGENASE"/>
    <property type="match status" value="1"/>
</dbReference>
<dbReference type="SUPFAM" id="SSF50129">
    <property type="entry name" value="GroES-like"/>
    <property type="match status" value="1"/>
</dbReference>